<name>A0A5E4QD04_9NEOP</name>
<evidence type="ECO:0000256" key="1">
    <source>
        <dbReference type="SAM" id="MobiDB-lite"/>
    </source>
</evidence>
<accession>A0A5E4QD04</accession>
<protein>
    <submittedName>
        <fullName evidence="2">Uncharacterized protein</fullName>
    </submittedName>
</protein>
<evidence type="ECO:0000313" key="3">
    <source>
        <dbReference type="Proteomes" id="UP000324832"/>
    </source>
</evidence>
<reference evidence="2 3" key="1">
    <citation type="submission" date="2017-07" db="EMBL/GenBank/DDBJ databases">
        <authorList>
            <person name="Talla V."/>
            <person name="Backstrom N."/>
        </authorList>
    </citation>
    <scope>NUCLEOTIDE SEQUENCE [LARGE SCALE GENOMIC DNA]</scope>
</reference>
<evidence type="ECO:0000313" key="2">
    <source>
        <dbReference type="EMBL" id="VVC94855.1"/>
    </source>
</evidence>
<sequence length="108" mass="12497">MSTDEYQLQDVYRYNRKSFKTRPTNTESYNVESRRENTDAVDTQTERVKFDAANCTKCDNDSDGEITSILHKKCPVIALAHQQLQRLLDETDNLLCLSMTFSAYARGY</sequence>
<feature type="region of interest" description="Disordered" evidence="1">
    <location>
        <begin position="23"/>
        <end position="43"/>
    </location>
</feature>
<dbReference type="EMBL" id="FZQP02002137">
    <property type="protein sequence ID" value="VVC94855.1"/>
    <property type="molecule type" value="Genomic_DNA"/>
</dbReference>
<feature type="compositionally biased region" description="Basic and acidic residues" evidence="1">
    <location>
        <begin position="32"/>
        <end position="43"/>
    </location>
</feature>
<organism evidence="2 3">
    <name type="scientific">Leptidea sinapis</name>
    <dbReference type="NCBI Taxonomy" id="189913"/>
    <lineage>
        <taxon>Eukaryota</taxon>
        <taxon>Metazoa</taxon>
        <taxon>Ecdysozoa</taxon>
        <taxon>Arthropoda</taxon>
        <taxon>Hexapoda</taxon>
        <taxon>Insecta</taxon>
        <taxon>Pterygota</taxon>
        <taxon>Neoptera</taxon>
        <taxon>Endopterygota</taxon>
        <taxon>Lepidoptera</taxon>
        <taxon>Glossata</taxon>
        <taxon>Ditrysia</taxon>
        <taxon>Papilionoidea</taxon>
        <taxon>Pieridae</taxon>
        <taxon>Dismorphiinae</taxon>
        <taxon>Leptidea</taxon>
    </lineage>
</organism>
<proteinExistence type="predicted"/>
<dbReference type="AlphaFoldDB" id="A0A5E4QD04"/>
<dbReference type="Proteomes" id="UP000324832">
    <property type="component" value="Unassembled WGS sequence"/>
</dbReference>
<gene>
    <name evidence="2" type="ORF">LSINAPIS_LOCUS6707</name>
</gene>
<keyword evidence="3" id="KW-1185">Reference proteome</keyword>